<keyword evidence="2" id="KW-1185">Reference proteome</keyword>
<dbReference type="EMBL" id="MDEO01000032">
    <property type="protein sequence ID" value="OCX17569.1"/>
    <property type="molecule type" value="Genomic_DNA"/>
</dbReference>
<proteinExistence type="predicted"/>
<protein>
    <submittedName>
        <fullName evidence="1">Uncharacterized protein</fullName>
    </submittedName>
</protein>
<evidence type="ECO:0000313" key="2">
    <source>
        <dbReference type="Proteomes" id="UP000094412"/>
    </source>
</evidence>
<dbReference type="RefSeq" id="WP_024922166.1">
    <property type="nucleotide sequence ID" value="NZ_MDEO01000032.1"/>
</dbReference>
<dbReference type="STRING" id="1566387.QV13_12485"/>
<name>A0A1C2DS41_9HYPH</name>
<comment type="caution">
    <text evidence="1">The sequence shown here is derived from an EMBL/GenBank/DDBJ whole genome shotgun (WGS) entry which is preliminary data.</text>
</comment>
<reference evidence="1 2" key="1">
    <citation type="submission" date="2016-08" db="EMBL/GenBank/DDBJ databases">
        <title>Whole genome sequence of Mesorhizobium sp. strain UASWS1009 isolated from industrial sewage.</title>
        <authorList>
            <person name="Crovadore J."/>
            <person name="Calmin G."/>
            <person name="Chablais R."/>
            <person name="Cochard B."/>
            <person name="Lefort F."/>
        </authorList>
    </citation>
    <scope>NUCLEOTIDE SEQUENCE [LARGE SCALE GENOMIC DNA]</scope>
    <source>
        <strain evidence="1 2">UASWS1009</strain>
    </source>
</reference>
<accession>A0A1C2DS41</accession>
<sequence length="108" mass="11464">MFRLDANPSFWTTVAVRSPDGETELGSFRAEFRALTISELEGFDITTGAGARALLEAALAAIDEVEDDDGSPLALTPQSFARLADINHVRQALLTAFLGAIGGARRGN</sequence>
<dbReference type="Proteomes" id="UP000094412">
    <property type="component" value="Unassembled WGS sequence"/>
</dbReference>
<dbReference type="AlphaFoldDB" id="A0A1C2DS41"/>
<gene>
    <name evidence="1" type="ORF">QV13_12485</name>
</gene>
<dbReference type="OrthoDB" id="7743875at2"/>
<organism evidence="1 2">
    <name type="scientific">Mesorhizobium hungaricum</name>
    <dbReference type="NCBI Taxonomy" id="1566387"/>
    <lineage>
        <taxon>Bacteria</taxon>
        <taxon>Pseudomonadati</taxon>
        <taxon>Pseudomonadota</taxon>
        <taxon>Alphaproteobacteria</taxon>
        <taxon>Hyphomicrobiales</taxon>
        <taxon>Phyllobacteriaceae</taxon>
        <taxon>Mesorhizobium</taxon>
    </lineage>
</organism>
<evidence type="ECO:0000313" key="1">
    <source>
        <dbReference type="EMBL" id="OCX17569.1"/>
    </source>
</evidence>